<dbReference type="Gene3D" id="3.30.310.70">
    <property type="entry name" value="TT1751-like domain"/>
    <property type="match status" value="1"/>
</dbReference>
<dbReference type="InterPro" id="IPR005180">
    <property type="entry name" value="DUF302"/>
</dbReference>
<evidence type="ECO:0000259" key="1">
    <source>
        <dbReference type="Pfam" id="PF03625"/>
    </source>
</evidence>
<dbReference type="AlphaFoldDB" id="A3JZP9"/>
<dbReference type="EMBL" id="AAYA01000002">
    <property type="protein sequence ID" value="EBA09952.1"/>
    <property type="molecule type" value="Genomic_DNA"/>
</dbReference>
<feature type="domain" description="DUF302" evidence="1">
    <location>
        <begin position="49"/>
        <end position="107"/>
    </location>
</feature>
<sequence length="146" mass="15652">MATAMALLPLCATADENLNWVKAKGTVPEAMDRLEAAVEEAGGTVFARIDHAAAAKDLGVELTDAQLLIFGNPKLGTPVMRENMRAGLVLPLRVLAFKDDGSTWFLYQEVVPMLDSVNVDDDVEGIQPIVDALKALTEKASDMPAE</sequence>
<protein>
    <recommendedName>
        <fullName evidence="1">DUF302 domain-containing protein</fullName>
    </recommendedName>
</protein>
<keyword evidence="3" id="KW-1185">Reference proteome</keyword>
<dbReference type="SUPFAM" id="SSF103247">
    <property type="entry name" value="TT1751-like"/>
    <property type="match status" value="1"/>
</dbReference>
<accession>A3JZP9</accession>
<dbReference type="PANTHER" id="PTHR38342">
    <property type="entry name" value="SLR5037 PROTEIN"/>
    <property type="match status" value="1"/>
</dbReference>
<comment type="caution">
    <text evidence="2">The sequence shown here is derived from an EMBL/GenBank/DDBJ whole genome shotgun (WGS) entry which is preliminary data.</text>
</comment>
<dbReference type="Pfam" id="PF03625">
    <property type="entry name" value="DUF302"/>
    <property type="match status" value="1"/>
</dbReference>
<dbReference type="CDD" id="cd14797">
    <property type="entry name" value="DUF302"/>
    <property type="match status" value="1"/>
</dbReference>
<dbReference type="Proteomes" id="UP000005713">
    <property type="component" value="Unassembled WGS sequence"/>
</dbReference>
<name>A3JZP9_SAGS3</name>
<reference evidence="2 3" key="1">
    <citation type="submission" date="2006-06" db="EMBL/GenBank/DDBJ databases">
        <authorList>
            <person name="Moran M.A."/>
            <person name="Ferriera S."/>
            <person name="Johnson J."/>
            <person name="Kravitz S."/>
            <person name="Beeson K."/>
            <person name="Sutton G."/>
            <person name="Rogers Y.-H."/>
            <person name="Friedman R."/>
            <person name="Frazier M."/>
            <person name="Venter J.C."/>
        </authorList>
    </citation>
    <scope>NUCLEOTIDE SEQUENCE [LARGE SCALE GENOMIC DNA]</scope>
    <source>
        <strain evidence="2 3">E-37</strain>
    </source>
</reference>
<gene>
    <name evidence="2" type="ORF">SSE37_09088</name>
</gene>
<proteinExistence type="predicted"/>
<dbReference type="eggNOG" id="COG3439">
    <property type="taxonomic scope" value="Bacteria"/>
</dbReference>
<evidence type="ECO:0000313" key="2">
    <source>
        <dbReference type="EMBL" id="EBA09952.1"/>
    </source>
</evidence>
<organism evidence="2 3">
    <name type="scientific">Sagittula stellata (strain ATCC 700073 / DSM 11524 / E-37)</name>
    <dbReference type="NCBI Taxonomy" id="388399"/>
    <lineage>
        <taxon>Bacteria</taxon>
        <taxon>Pseudomonadati</taxon>
        <taxon>Pseudomonadota</taxon>
        <taxon>Alphaproteobacteria</taxon>
        <taxon>Rhodobacterales</taxon>
        <taxon>Roseobacteraceae</taxon>
        <taxon>Sagittula</taxon>
    </lineage>
</organism>
<dbReference type="InterPro" id="IPR035923">
    <property type="entry name" value="TT1751-like_sf"/>
</dbReference>
<dbReference type="PANTHER" id="PTHR38342:SF2">
    <property type="entry name" value="INNER MEMBRANE OR EXPORTED"/>
    <property type="match status" value="1"/>
</dbReference>
<evidence type="ECO:0000313" key="3">
    <source>
        <dbReference type="Proteomes" id="UP000005713"/>
    </source>
</evidence>